<evidence type="ECO:0000313" key="5">
    <source>
        <dbReference type="Proteomes" id="UP000321175"/>
    </source>
</evidence>
<comment type="caution">
    <text evidence="3">The sequence shown here is derived from an EMBL/GenBank/DDBJ whole genome shotgun (WGS) entry which is preliminary data.</text>
</comment>
<dbReference type="GeneID" id="61000150"/>
<proteinExistence type="predicted"/>
<evidence type="ECO:0000313" key="2">
    <source>
        <dbReference type="EMBL" id="GEL80838.1"/>
    </source>
</evidence>
<reference evidence="3 4" key="1">
    <citation type="submission" date="2017-05" db="EMBL/GenBank/DDBJ databases">
        <title>The Genome Sequence of Enterococcus mundtii 6B1_DIV0119.</title>
        <authorList>
            <consortium name="The Broad Institute Genomics Platform"/>
            <consortium name="The Broad Institute Genomic Center for Infectious Diseases"/>
            <person name="Earl A."/>
            <person name="Manson A."/>
            <person name="Schwartman J."/>
            <person name="Gilmore M."/>
            <person name="Abouelleil A."/>
            <person name="Cao P."/>
            <person name="Chapman S."/>
            <person name="Cusick C."/>
            <person name="Shea T."/>
            <person name="Young S."/>
            <person name="Neafsey D."/>
            <person name="Nusbaum C."/>
            <person name="Birren B."/>
        </authorList>
    </citation>
    <scope>NUCLEOTIDE SEQUENCE [LARGE SCALE GENOMIC DNA]</scope>
    <source>
        <strain evidence="3 4">6B1_DIV0119</strain>
    </source>
</reference>
<evidence type="ECO:0000313" key="3">
    <source>
        <dbReference type="EMBL" id="OTP28133.1"/>
    </source>
</evidence>
<dbReference type="Proteomes" id="UP000321175">
    <property type="component" value="Unassembled WGS sequence"/>
</dbReference>
<dbReference type="InterPro" id="IPR007737">
    <property type="entry name" value="Mga_HTH"/>
</dbReference>
<feature type="domain" description="Mga helix-turn-helix" evidence="1">
    <location>
        <begin position="88"/>
        <end position="164"/>
    </location>
</feature>
<gene>
    <name evidence="3" type="ORF">A5802_001872</name>
    <name evidence="2" type="ORF">EMU01_19820</name>
</gene>
<dbReference type="EMBL" id="NGMS01000001">
    <property type="protein sequence ID" value="OTP28133.1"/>
    <property type="molecule type" value="Genomic_DNA"/>
</dbReference>
<dbReference type="RefSeq" id="WP_071867174.1">
    <property type="nucleotide sequence ID" value="NZ_BJWA01000014.1"/>
</dbReference>
<dbReference type="Proteomes" id="UP000195024">
    <property type="component" value="Unassembled WGS sequence"/>
</dbReference>
<sequence>MFKLFLDKPAQRKLELLRYLEAKPLLIENHEKVVEELDISYFLLNKSMEELSHDFVDYGLTDEFQLFFEGNNVRLIESGRGNSTILGEMYVRHSFGFLMLQEIFFETFESVNDYAIKNYISHPLVYQKLKDMRTRLADKELTVTKKFLLSGEEGSVRGLVTFYFTKLYGRAYSVYPTEITEQVEELIRFLEPKFAASFTGFSETKLQHFLSVSLIRIKQGWRMSENKKSQLTFNKKMLQTNDFFRSIFSWLEKEAKIDTEKELYNEAQQIFAYLVVEGAINEPELIEEVTLKEVIALNDLFLEELGQAFILSENQLKEIRRQLTVLHLKIKYFKEENIDDNNNLDVTYFYEMYPEYFLFCRDYIQKQKKNKQIWLAKEFLFFHYVLVMMDILPIDQQLKPLRICIDFSFGPQFNALIKNNIQKISDLNIIYQTKADDETDLLLTDKEICSFGDLFQIIWLVPPRAVDWANFTNQLLKIRRNKITKMNPNN</sequence>
<name>A0A1I4MB19_ENTMU</name>
<accession>A0A1I4MB19</accession>
<dbReference type="Pfam" id="PF05043">
    <property type="entry name" value="Mga"/>
    <property type="match status" value="1"/>
</dbReference>
<keyword evidence="5" id="KW-1185">Reference proteome</keyword>
<dbReference type="EMBL" id="BJWA01000014">
    <property type="protein sequence ID" value="GEL80838.1"/>
    <property type="molecule type" value="Genomic_DNA"/>
</dbReference>
<reference evidence="2 5" key="2">
    <citation type="submission" date="2019-07" db="EMBL/GenBank/DDBJ databases">
        <title>Whole genome shotgun sequence of Enterococcus mundtii NBRC 100490.</title>
        <authorList>
            <person name="Hosoyama A."/>
            <person name="Uohara A."/>
            <person name="Ohji S."/>
            <person name="Ichikawa N."/>
        </authorList>
    </citation>
    <scope>NUCLEOTIDE SEQUENCE [LARGE SCALE GENOMIC DNA]</scope>
    <source>
        <strain evidence="2 5">NBRC 100490</strain>
    </source>
</reference>
<evidence type="ECO:0000259" key="1">
    <source>
        <dbReference type="Pfam" id="PF05043"/>
    </source>
</evidence>
<evidence type="ECO:0000313" key="4">
    <source>
        <dbReference type="Proteomes" id="UP000195024"/>
    </source>
</evidence>
<organism evidence="3 4">
    <name type="scientific">Enterococcus mundtii</name>
    <dbReference type="NCBI Taxonomy" id="53346"/>
    <lineage>
        <taxon>Bacteria</taxon>
        <taxon>Bacillati</taxon>
        <taxon>Bacillota</taxon>
        <taxon>Bacilli</taxon>
        <taxon>Lactobacillales</taxon>
        <taxon>Enterococcaceae</taxon>
        <taxon>Enterococcus</taxon>
    </lineage>
</organism>
<protein>
    <recommendedName>
        <fullName evidence="1">Mga helix-turn-helix domain-containing protein</fullName>
    </recommendedName>
</protein>
<dbReference type="AlphaFoldDB" id="A0A1I4MB19"/>